<evidence type="ECO:0000313" key="4">
    <source>
        <dbReference type="Proteomes" id="UP001159428"/>
    </source>
</evidence>
<protein>
    <submittedName>
        <fullName evidence="3">Uncharacterized protein</fullName>
    </submittedName>
</protein>
<accession>A0AAU9W5W2</accession>
<keyword evidence="2" id="KW-0472">Membrane</keyword>
<keyword evidence="4" id="KW-1185">Reference proteome</keyword>
<proteinExistence type="predicted"/>
<gene>
    <name evidence="3" type="ORF">PMEA_00033426</name>
</gene>
<sequence length="266" mass="30978">MRKDKRPTDNDRKRAEESDRDAMTLTGKISITEASCHPLEFVNLSFILITRILHLKERKIRKKVKTTFSQPLTQIQSLTKYSSGSLALMSLRSNRKYPRANNFTNKPKFHKFPSSLRDLGNFVRTLEIRVMIILIIFGSFSVRSVCCYIHYALRNIRLFPPPFLIKVDFQCRVSFSVLYTCVKCNDGNKKHCSDSHLYTEYRKMSCKEKYGELCEYCRATDLVSLSPFTPTPRPYPDYSKLPDYHYLPSTKTPTSGRKPDDYQPRA</sequence>
<keyword evidence="2" id="KW-1133">Transmembrane helix</keyword>
<feature type="compositionally biased region" description="Basic and acidic residues" evidence="1">
    <location>
        <begin position="257"/>
        <end position="266"/>
    </location>
</feature>
<evidence type="ECO:0000256" key="1">
    <source>
        <dbReference type="SAM" id="MobiDB-lite"/>
    </source>
</evidence>
<dbReference type="AlphaFoldDB" id="A0AAU9W5W2"/>
<evidence type="ECO:0000313" key="3">
    <source>
        <dbReference type="EMBL" id="CAH3046731.1"/>
    </source>
</evidence>
<dbReference type="Proteomes" id="UP001159428">
    <property type="component" value="Unassembled WGS sequence"/>
</dbReference>
<feature type="transmembrane region" description="Helical" evidence="2">
    <location>
        <begin position="130"/>
        <end position="153"/>
    </location>
</feature>
<reference evidence="3 4" key="1">
    <citation type="submission" date="2022-05" db="EMBL/GenBank/DDBJ databases">
        <authorList>
            <consortium name="Genoscope - CEA"/>
            <person name="William W."/>
        </authorList>
    </citation>
    <scope>NUCLEOTIDE SEQUENCE [LARGE SCALE GENOMIC DNA]</scope>
</reference>
<comment type="caution">
    <text evidence="3">The sequence shown here is derived from an EMBL/GenBank/DDBJ whole genome shotgun (WGS) entry which is preliminary data.</text>
</comment>
<feature type="region of interest" description="Disordered" evidence="1">
    <location>
        <begin position="233"/>
        <end position="266"/>
    </location>
</feature>
<keyword evidence="2" id="KW-0812">Transmembrane</keyword>
<dbReference type="EMBL" id="CALNXJ010000008">
    <property type="protein sequence ID" value="CAH3046731.1"/>
    <property type="molecule type" value="Genomic_DNA"/>
</dbReference>
<evidence type="ECO:0000256" key="2">
    <source>
        <dbReference type="SAM" id="Phobius"/>
    </source>
</evidence>
<feature type="region of interest" description="Disordered" evidence="1">
    <location>
        <begin position="1"/>
        <end position="21"/>
    </location>
</feature>
<organism evidence="3 4">
    <name type="scientific">Pocillopora meandrina</name>
    <dbReference type="NCBI Taxonomy" id="46732"/>
    <lineage>
        <taxon>Eukaryota</taxon>
        <taxon>Metazoa</taxon>
        <taxon>Cnidaria</taxon>
        <taxon>Anthozoa</taxon>
        <taxon>Hexacorallia</taxon>
        <taxon>Scleractinia</taxon>
        <taxon>Astrocoeniina</taxon>
        <taxon>Pocilloporidae</taxon>
        <taxon>Pocillopora</taxon>
    </lineage>
</organism>
<name>A0AAU9W5W2_9CNID</name>